<feature type="compositionally biased region" description="Basic and acidic residues" evidence="1">
    <location>
        <begin position="125"/>
        <end position="164"/>
    </location>
</feature>
<organism evidence="2 3">
    <name type="scientific">Megasphaera massiliensis</name>
    <dbReference type="NCBI Taxonomy" id="1232428"/>
    <lineage>
        <taxon>Bacteria</taxon>
        <taxon>Bacillati</taxon>
        <taxon>Bacillota</taxon>
        <taxon>Negativicutes</taxon>
        <taxon>Veillonellales</taxon>
        <taxon>Veillonellaceae</taxon>
        <taxon>Megasphaera</taxon>
    </lineage>
</organism>
<evidence type="ECO:0000313" key="2">
    <source>
        <dbReference type="EMBL" id="MCQ5343307.1"/>
    </source>
</evidence>
<dbReference type="Proteomes" id="UP001206692">
    <property type="component" value="Unassembled WGS sequence"/>
</dbReference>
<reference evidence="2 3" key="1">
    <citation type="submission" date="2022-06" db="EMBL/GenBank/DDBJ databases">
        <title>Isolation of gut microbiota from human fecal samples.</title>
        <authorList>
            <person name="Pamer E.G."/>
            <person name="Barat B."/>
            <person name="Waligurski E."/>
            <person name="Medina S."/>
            <person name="Paddock L."/>
            <person name="Mostad J."/>
        </authorList>
    </citation>
    <scope>NUCLEOTIDE SEQUENCE [LARGE SCALE GENOMIC DNA]</scope>
    <source>
        <strain evidence="2 3">DFI.1.1</strain>
    </source>
</reference>
<evidence type="ECO:0000256" key="1">
    <source>
        <dbReference type="SAM" id="MobiDB-lite"/>
    </source>
</evidence>
<evidence type="ECO:0000313" key="3">
    <source>
        <dbReference type="Proteomes" id="UP001206692"/>
    </source>
</evidence>
<comment type="caution">
    <text evidence="2">The sequence shown here is derived from an EMBL/GenBank/DDBJ whole genome shotgun (WGS) entry which is preliminary data.</text>
</comment>
<keyword evidence="3" id="KW-1185">Reference proteome</keyword>
<dbReference type="EMBL" id="JANGEW010000019">
    <property type="protein sequence ID" value="MCQ5343307.1"/>
    <property type="molecule type" value="Genomic_DNA"/>
</dbReference>
<gene>
    <name evidence="2" type="ORF">NE675_09790</name>
</gene>
<accession>A0ABT1SUA1</accession>
<dbReference type="RefSeq" id="WP_062411874.1">
    <property type="nucleotide sequence ID" value="NZ_JAJCIO010000021.1"/>
</dbReference>
<sequence length="164" mass="18909">MARVIICLFLTLAFAFGSYTSFMSNDYPALKRWMTYYKEYKELQGALDKGNASKAEMLDKLRTMYPEKAAEIERQFESKYGNLKDSAEEAGSDIQHEWDSRVRDDGDSLRSRDESSDSQKSSDSSTRRKEQTQDTRRNDTRSQSESSDRSAVHDNNRAADEKNQ</sequence>
<feature type="compositionally biased region" description="Basic and acidic residues" evidence="1">
    <location>
        <begin position="94"/>
        <end position="117"/>
    </location>
</feature>
<name>A0ABT1SUA1_9FIRM</name>
<feature type="region of interest" description="Disordered" evidence="1">
    <location>
        <begin position="83"/>
        <end position="164"/>
    </location>
</feature>
<proteinExistence type="predicted"/>
<protein>
    <submittedName>
        <fullName evidence="2">Uncharacterized protein</fullName>
    </submittedName>
</protein>